<dbReference type="PROSITE" id="PS51257">
    <property type="entry name" value="PROKAR_LIPOPROTEIN"/>
    <property type="match status" value="1"/>
</dbReference>
<dbReference type="EMBL" id="JABXXR010000109">
    <property type="protein sequence ID" value="NVN41289.1"/>
    <property type="molecule type" value="Genomic_DNA"/>
</dbReference>
<feature type="compositionally biased region" description="Basic and acidic residues" evidence="1">
    <location>
        <begin position="54"/>
        <end position="70"/>
    </location>
</feature>
<comment type="caution">
    <text evidence="2">The sequence shown here is derived from an EMBL/GenBank/DDBJ whole genome shotgun (WGS) entry which is preliminary data.</text>
</comment>
<sequence length="113" mass="11978">MRRVPYPCLLVAPLILGLTLGGCSATTRLFGPPPADMTEAEPEDAPLHPRNRHPHEVIYARASPLERLDPSDQPQRGGFSVGGPGGAVPVTPQTVSTDTQVSYGHAVSSYGHQ</sequence>
<feature type="compositionally biased region" description="Polar residues" evidence="1">
    <location>
        <begin position="93"/>
        <end position="102"/>
    </location>
</feature>
<evidence type="ECO:0000313" key="2">
    <source>
        <dbReference type="EMBL" id="NVN41289.1"/>
    </source>
</evidence>
<evidence type="ECO:0000256" key="1">
    <source>
        <dbReference type="SAM" id="MobiDB-lite"/>
    </source>
</evidence>
<evidence type="ECO:0000313" key="3">
    <source>
        <dbReference type="Proteomes" id="UP000585665"/>
    </source>
</evidence>
<keyword evidence="3" id="KW-1185">Reference proteome</keyword>
<name>A0A850PF48_9PROT</name>
<organism evidence="2 3">
    <name type="scientific">Ameyamaea chiangmaiensis</name>
    <dbReference type="NCBI Taxonomy" id="442969"/>
    <lineage>
        <taxon>Bacteria</taxon>
        <taxon>Pseudomonadati</taxon>
        <taxon>Pseudomonadota</taxon>
        <taxon>Alphaproteobacteria</taxon>
        <taxon>Acetobacterales</taxon>
        <taxon>Acetobacteraceae</taxon>
        <taxon>Ameyamaea</taxon>
    </lineage>
</organism>
<accession>A0A850PF48</accession>
<dbReference type="Proteomes" id="UP000585665">
    <property type="component" value="Unassembled WGS sequence"/>
</dbReference>
<proteinExistence type="predicted"/>
<reference evidence="2 3" key="1">
    <citation type="submission" date="2020-06" db="EMBL/GenBank/DDBJ databases">
        <title>Description of novel acetic acid bacteria.</title>
        <authorList>
            <person name="Sombolestani A."/>
        </authorList>
    </citation>
    <scope>NUCLEOTIDE SEQUENCE [LARGE SCALE GENOMIC DNA]</scope>
    <source>
        <strain evidence="2 3">LMG 27010</strain>
    </source>
</reference>
<protein>
    <submittedName>
        <fullName evidence="2">Uncharacterized protein</fullName>
    </submittedName>
</protein>
<dbReference type="AlphaFoldDB" id="A0A850PF48"/>
<dbReference type="RefSeq" id="WP_176614198.1">
    <property type="nucleotide sequence ID" value="NZ_JABXXR010000109.1"/>
</dbReference>
<feature type="region of interest" description="Disordered" evidence="1">
    <location>
        <begin position="27"/>
        <end position="113"/>
    </location>
</feature>
<gene>
    <name evidence="2" type="ORF">HUK82_12055</name>
</gene>